<evidence type="ECO:0000313" key="4">
    <source>
        <dbReference type="Proteomes" id="UP000187283"/>
    </source>
</evidence>
<feature type="region of interest" description="Disordered" evidence="1">
    <location>
        <begin position="2014"/>
        <end position="2037"/>
    </location>
</feature>
<feature type="region of interest" description="Disordered" evidence="1">
    <location>
        <begin position="1"/>
        <end position="22"/>
    </location>
</feature>
<feature type="domain" description="Cell morphogenesis protein N-terminal" evidence="2">
    <location>
        <begin position="549"/>
        <end position="1191"/>
    </location>
</feature>
<feature type="region of interest" description="Disordered" evidence="1">
    <location>
        <begin position="337"/>
        <end position="391"/>
    </location>
</feature>
<feature type="compositionally biased region" description="Low complexity" evidence="1">
    <location>
        <begin position="199"/>
        <end position="217"/>
    </location>
</feature>
<feature type="compositionally biased region" description="Low complexity" evidence="1">
    <location>
        <begin position="2199"/>
        <end position="2217"/>
    </location>
</feature>
<dbReference type="InterPro" id="IPR039867">
    <property type="entry name" value="Furry/Tao3/Mor2"/>
</dbReference>
<name>A0A1R1YF29_9FUNG</name>
<comment type="caution">
    <text evidence="3">The sequence shown here is derived from an EMBL/GenBank/DDBJ whole genome shotgun (WGS) entry which is preliminary data.</text>
</comment>
<protein>
    <submittedName>
        <fullName evidence="3">Protein furry-like protein</fullName>
    </submittedName>
</protein>
<feature type="compositionally biased region" description="Basic and acidic residues" evidence="1">
    <location>
        <begin position="1"/>
        <end position="14"/>
    </location>
</feature>
<dbReference type="OrthoDB" id="6287725at2759"/>
<feature type="region of interest" description="Disordered" evidence="1">
    <location>
        <begin position="2153"/>
        <end position="2176"/>
    </location>
</feature>
<dbReference type="EMBL" id="LSSN01000175">
    <property type="protein sequence ID" value="OMJ25415.1"/>
    <property type="molecule type" value="Genomic_DNA"/>
</dbReference>
<dbReference type="PANTHER" id="PTHR12295:SF30">
    <property type="entry name" value="PROTEIN FURRY"/>
    <property type="match status" value="1"/>
</dbReference>
<feature type="compositionally biased region" description="Polar residues" evidence="1">
    <location>
        <begin position="2014"/>
        <end position="2028"/>
    </location>
</feature>
<dbReference type="GO" id="GO:0000902">
    <property type="term" value="P:cell morphogenesis"/>
    <property type="evidence" value="ECO:0007669"/>
    <property type="project" value="InterPro"/>
</dbReference>
<feature type="compositionally biased region" description="Polar residues" evidence="1">
    <location>
        <begin position="1319"/>
        <end position="1336"/>
    </location>
</feature>
<dbReference type="Proteomes" id="UP000187283">
    <property type="component" value="Unassembled WGS sequence"/>
</dbReference>
<dbReference type="Pfam" id="PF14222">
    <property type="entry name" value="MOR2-PAG1_N"/>
    <property type="match status" value="1"/>
</dbReference>
<accession>A0A1R1YF29</accession>
<feature type="region of interest" description="Disordered" evidence="1">
    <location>
        <begin position="1319"/>
        <end position="1350"/>
    </location>
</feature>
<keyword evidence="4" id="KW-1185">Reference proteome</keyword>
<dbReference type="GO" id="GO:0005938">
    <property type="term" value="C:cell cortex"/>
    <property type="evidence" value="ECO:0007669"/>
    <property type="project" value="TreeGrafter"/>
</dbReference>
<dbReference type="STRING" id="133412.A0A1R1YF29"/>
<proteinExistence type="predicted"/>
<dbReference type="InterPro" id="IPR025614">
    <property type="entry name" value="Cell_morpho_N"/>
</dbReference>
<reference evidence="3 4" key="1">
    <citation type="submission" date="2017-01" db="EMBL/GenBank/DDBJ databases">
        <authorList>
            <person name="Mah S.A."/>
            <person name="Swanson W.J."/>
            <person name="Moy G.W."/>
            <person name="Vacquier V.D."/>
        </authorList>
    </citation>
    <scope>NUCLEOTIDE SEQUENCE [LARGE SCALE GENOMIC DNA]</scope>
    <source>
        <strain evidence="3 4">GSMNP</strain>
    </source>
</reference>
<sequence length="3770" mass="424742">MPDDNEKPKNDKASKPNPFGNYSFMAAQNARKRNPPEIQPTIISDLKQHDDFVSSPYTPTHQQFQIPINTLSKKISDNSDQSQLFIPSILLKDGLALDSTNIAFGPPQSSTIHSLNKALNSSNENNPIHPESKSPSRSLNQSNNINSIDSNPINNIKANNNSKDRNSSLSAKKAQGPNSNPNSLDLHLPADNNTASNFENSLPPLSNNINLNSSPESKSNSDNVPPIPISDSIKPKKPQKDSPFANYSLLASQKKVSVPTVTDSSLQSPRIGKTNKLLPSASEIVIPDFNPPKNTLKHAKTSILVSGSNFKPDSSSIQYKKSTSLDDSLLSFPIGQNTTLPNKSLQNSSPSHNTSNNQSFFHSGSNLPIQSLPPTDSTSIPNLNASDRSNINSKINSNSKLYSSSSFSSNPIKKNFSNSSVFHQNSQSALYIANFDKYRNDVDSNSSPYISQAGEFAVKRIYVEFKCISMAIINNFAELRLELDPDLSQFMGKGSNQKLDSTLATLGSLSKIHTQIVIELLLIWRKTSFEMLNQSLEQSHNRSSILVHERKSLSTAYLFSRALYEVLLSVDHISISSELGDNIESLIFSQIKDANPLALQYSRNRRIIQEMYSKIAGLISKFRFASISDRFIAALEQFPPINKENIEKNVLLIRSFRYLKLVLHPMESLEESCHFLLSCAKFFSRISGSLILKHAWAITLSELLLPLVGEIGAEINLPSFAEAIKIIYLKANKMASRVRHISVAFPLVTATLCLSRPDFFLSKWQIHLESCIQRLKDKQHRSSAMDSICRLTWVYMFKYPDSQTSVTRKLDSLLRIFFPVSNRRAFSKSLGTDYFMYSLVCAGCYNFDYVFKTHFYPMLQLNTLNNQESRYFSSLNNFDNLSEFLNPEKSILAYNALIEISKIYSSDGQKYPKFLPFKTMHMFDDYIETSKNLDSLQILPDDLPNSPFTSNNYISSFSYLHNQSDIPKISCYPSQINSKLLPPTLISALHDASSVMSLYFDKVQQSLGEYVLVDQLSWPPSKIFSSATNSGIKSILSNNTTSDSSNKKNAILSKQTQKASKFTDKSLTIDRSFTVDYTESAKDFSFVDFADFSINKIKRSSTNASSSIYHNQFIAPDKHDLRSGSLTIPKERQSYLDLMTAFISSIIVVPNIKFSFHIDKLVEVLVSGILHVDTDYSSTCRVTLSALVSPTSSLDYDFVSTNSRASILSPNLKKVFLSYRIIFNLSQLYHVVYNRYQDYLTSGLFKLLPGETDYYHTYTQKKHFLQIDKHNSNFTKPDFAFKSFGCTEFYNSFSPFRFYSNLNSSNSPHTEDPQRLVSLSNVNTNSPGSHNTSFNKSKNKSEFISPKPKNNRLFNRKSSFQVDALQNSNAFNQSNSFIKNSNITSNNEFNKQFILDDILSNPFVPFDSESENEIHQPQNKANRNELYSPAIYSSSYSFSVADTQAGFGSTINTNATSNLARSGSTKHKPKSSLPIASSSITRQSFNCGYLDFFSSQLTILNLSLSKIVDNHNDLGGKNPTDWRSLIDICESIGLSLLSEPCPILRRYGLKITAESSDLQANLARILIIEVKENLTSSKLDLHSSHNKASKNSNQPKHHLNFNASSKLDTIHQPTSKNPKVNKNIHMLEPGSKMLQNVKTNSQLENYNTSINEIISTTGMHGLSPINLLKSQSEPNSDLKYLKKLFGRPEFIVRESVFSILQSHTFSKSNSNNKLTLANNPLSLVGSLSTFKTFNDPIIDQLLLFESSFIFPLLSSTPNTTPSTNAINDNISNRFNSLFISKPSNYNPPRVTDYIYSTKLNTEDDQIIFNLADLGYHKNFTLDFSFFYLQIVSRFVDIIPSIVEESRSCICQRIKHINSYITQISSTTYNKILVSNDKYMNYDSLSPTSYDSTTNEYAVRPNDLQLRFKTFGFSQLLLSYDESIKQSNEKSSQAISYSFFDENSNSDGNSQPGKTTNSQHHTIERTVDQFCFLVKFAFASLKESSSSTENSRNESGDFLPQKSSVTYSLKGFMKTKSQSPTSMSPSVGGSNSSTSNFSNSASSNSNTFNLNNLGIISQRTTSNSLFPLGWARKLAGPLKFYSKNEKPEVISEWTSIKQLVNLTFPLLSCENMYLRLGAIDILSTVQLDLFSEILYELQSKCELSLQVSPINISKDSNGNLNSNTTPETPKISDNTPNFSFGYKNQTSNAGPETFKNAALDSTTTSTSTATNPSNLSATQPKIGQQNSASTSTNSPKFLPKKSHSLLMDSKKVDRVRLSLCIIYKYMLRRISSDLAFLDTFFDTKNSQTIAMLVFFVNETFKFLNSFTATDSFEFLSLRFHFCGLVEVMYYIHLLSYKKGILNKFSSTKASFEQSSIEVSKQTKTSRISSISSKHSESDWKKKRISLIQNFESPSGQPSSRFPKGISDGKIEITPSREDHSRALSVDDLNKSHPANIDSLNKFFSFDKKRNLYKLFESWCGFGTNKNYHNMTSSQIEKLSQSFTKNNPNVEKKQILYLIEEELKGLQSASIRGMSILMKNVTVSSSFFDVETIPTDCFSGNNSVQFFHSLLKWGVPALLESPRSQVLVIEKGIEFFVESELSKKLLLDFFNLFYNPTKLYINKVNGLFKRHLFQDNFSPETHSKEFFVLASLSNVLVKIFKTFNIKIVKSFGLFEESLIFALFISNSDNQLVASNGLEIIKLISENKFTSFSFQKLTSLLNNTKHCNSNNELGFKKDSWVEIVKLFCENVFILNLKLENLTRVLTNLVYTATNTNDDHPLNEKVVEFSTFVLSSFLQPDNPLSISETIDFSIESKEHILFSIIYISAELIESNPKIVSDLWDSLVKKNFSQNSYNASNAEFIMWIVDYLSKIIRNSQSRTLLNVSEKILSSIISATLNYDSFDILIDFCFQKLTPMCFIPLNAAEALPKFKNSNDCSPNSLHSDLSHRRFHKTGFAELWLGRYYELTTDTENDQISYPFVVSDAGFGLFILSAIASKNIKSILTNFDLVMNVIPLCTTLLLCNDPSLGIIRSSAIQIISKSLLYLSTNYYIELYPTIQNSSTPLTYKTLDDAVKLVFLFSESRDFDHATKSMFPKLVNRILEIFSWYLESSFGASDNIFCENWCSLSLKYGSSCPVREIASSSFTLLSIIFSTSSNHNIDCRWNIVPNSNLVLGLVDRLSNILNTKNPEISNFSLTVLNSFFEFTKLAVSQDCSADCYVDILCCSIAVMHTDNPMVYERGLKIYSITFEKIIASGFIDSPEKAKLLEHMIGLRLHNHTLNCTHSHFMTIYNSLVRGMKFLSFRPTCLGLLVELAIIIPHSPSQNSDQNLEIFVQVLSTILPVYLSIMKSNDLALLRDFISSIGLQELCYKLEKANSNSCTLLSNYISKLLNFPTNLSEIDNFVDSVLLSEFFNLFKSFTSFSSHEYDIYSLWMIQMGSKAVLDCTQPLAETLDHCIMPSENLIYCKCDRSKELQILPSRHENLNKISSIIDSIPLCSKVYHTLFLMELMLRNKNVSPEHSFGSFNDSELSGPIYNLINLTFTTEFSKLARYVLNLFLEKVDFKPGNLDYTSLANHNSGFSISSSTEAIYADQLANDFSENDDEFLLGQITVDWRSDDDERINEISRKMCSTIIENILSTQIINDYDHSVEIDNSSELPNSGSSIQDILPSNKKENTEQNVSSIMKDEEMSDICDSYNTNHNINNESQDESIIYKSKYPSNGNFSVQPANLDLGLFSHIQRDNEYSNSSSLVNRQNSVNINNVHNAEEIKKIESLMYDLDSLNKYLSSHITKG</sequence>
<feature type="compositionally biased region" description="Polar residues" evidence="1">
    <location>
        <begin position="2218"/>
        <end position="2234"/>
    </location>
</feature>
<feature type="region of interest" description="Disordered" evidence="1">
    <location>
        <begin position="3631"/>
        <end position="3654"/>
    </location>
</feature>
<feature type="compositionally biased region" description="Polar residues" evidence="1">
    <location>
        <begin position="3631"/>
        <end position="3643"/>
    </location>
</feature>
<evidence type="ECO:0000256" key="1">
    <source>
        <dbReference type="SAM" id="MobiDB-lite"/>
    </source>
</evidence>
<evidence type="ECO:0000313" key="3">
    <source>
        <dbReference type="EMBL" id="OMJ25415.1"/>
    </source>
</evidence>
<organism evidence="3 4">
    <name type="scientific">Smittium culicis</name>
    <dbReference type="NCBI Taxonomy" id="133412"/>
    <lineage>
        <taxon>Eukaryota</taxon>
        <taxon>Fungi</taxon>
        <taxon>Fungi incertae sedis</taxon>
        <taxon>Zoopagomycota</taxon>
        <taxon>Kickxellomycotina</taxon>
        <taxon>Harpellomycetes</taxon>
        <taxon>Harpellales</taxon>
        <taxon>Legeriomycetaceae</taxon>
        <taxon>Smittium</taxon>
    </lineage>
</organism>
<feature type="region of interest" description="Disordered" evidence="1">
    <location>
        <begin position="118"/>
        <end position="241"/>
    </location>
</feature>
<feature type="compositionally biased region" description="Low complexity" evidence="1">
    <location>
        <begin position="138"/>
        <end position="161"/>
    </location>
</feature>
<evidence type="ECO:0000259" key="2">
    <source>
        <dbReference type="Pfam" id="PF14222"/>
    </source>
</evidence>
<feature type="region of interest" description="Disordered" evidence="1">
    <location>
        <begin position="2199"/>
        <end position="2235"/>
    </location>
</feature>
<dbReference type="PANTHER" id="PTHR12295">
    <property type="entry name" value="FURRY-RELATED"/>
    <property type="match status" value="1"/>
</dbReference>
<feature type="compositionally biased region" description="Polar residues" evidence="1">
    <location>
        <begin position="337"/>
        <end position="388"/>
    </location>
</feature>
<gene>
    <name evidence="3" type="ORF">AYI70_g912</name>
</gene>
<dbReference type="GO" id="GO:0030427">
    <property type="term" value="C:site of polarized growth"/>
    <property type="evidence" value="ECO:0007669"/>
    <property type="project" value="TreeGrafter"/>
</dbReference>